<proteinExistence type="predicted"/>
<accession>A0A6H1ZZR0</accession>
<evidence type="ECO:0000313" key="1">
    <source>
        <dbReference type="EMBL" id="QJA52807.1"/>
    </source>
</evidence>
<protein>
    <submittedName>
        <fullName evidence="1">Uncharacterized protein</fullName>
    </submittedName>
</protein>
<reference evidence="1" key="1">
    <citation type="submission" date="2020-03" db="EMBL/GenBank/DDBJ databases">
        <title>The deep terrestrial virosphere.</title>
        <authorList>
            <person name="Holmfeldt K."/>
            <person name="Nilsson E."/>
            <person name="Simone D."/>
            <person name="Lopez-Fernandez M."/>
            <person name="Wu X."/>
            <person name="de Brujin I."/>
            <person name="Lundin D."/>
            <person name="Andersson A."/>
            <person name="Bertilsson S."/>
            <person name="Dopson M."/>
        </authorList>
    </citation>
    <scope>NUCLEOTIDE SEQUENCE</scope>
    <source>
        <strain evidence="1">TM448A03023</strain>
    </source>
</reference>
<dbReference type="EMBL" id="MT144369">
    <property type="protein sequence ID" value="QJA52807.1"/>
    <property type="molecule type" value="Genomic_DNA"/>
</dbReference>
<name>A0A6H1ZZR0_9ZZZZ</name>
<sequence length="62" mass="6763">MTLEEALRIYRECDLDKDRCGDCPLDGPTAVWRGESIVWVGSLCQLLAGIDLGLKEVTVAAP</sequence>
<gene>
    <name evidence="1" type="ORF">TM448A03023_0011</name>
</gene>
<organism evidence="1">
    <name type="scientific">viral metagenome</name>
    <dbReference type="NCBI Taxonomy" id="1070528"/>
    <lineage>
        <taxon>unclassified sequences</taxon>
        <taxon>metagenomes</taxon>
        <taxon>organismal metagenomes</taxon>
    </lineage>
</organism>
<dbReference type="AlphaFoldDB" id="A0A6H1ZZR0"/>